<dbReference type="AlphaFoldDB" id="A0A915KHM8"/>
<organism evidence="1 2">
    <name type="scientific">Romanomermis culicivorax</name>
    <name type="common">Nematode worm</name>
    <dbReference type="NCBI Taxonomy" id="13658"/>
    <lineage>
        <taxon>Eukaryota</taxon>
        <taxon>Metazoa</taxon>
        <taxon>Ecdysozoa</taxon>
        <taxon>Nematoda</taxon>
        <taxon>Enoplea</taxon>
        <taxon>Dorylaimia</taxon>
        <taxon>Mermithida</taxon>
        <taxon>Mermithoidea</taxon>
        <taxon>Mermithidae</taxon>
        <taxon>Romanomermis</taxon>
    </lineage>
</organism>
<dbReference type="Proteomes" id="UP000887565">
    <property type="component" value="Unplaced"/>
</dbReference>
<dbReference type="WBParaSite" id="nRc.2.0.1.t37890-RA">
    <property type="protein sequence ID" value="nRc.2.0.1.t37890-RA"/>
    <property type="gene ID" value="nRc.2.0.1.g37890"/>
</dbReference>
<proteinExistence type="predicted"/>
<reference evidence="2" key="1">
    <citation type="submission" date="2022-11" db="UniProtKB">
        <authorList>
            <consortium name="WormBaseParasite"/>
        </authorList>
    </citation>
    <scope>IDENTIFICATION</scope>
</reference>
<protein>
    <submittedName>
        <fullName evidence="2">Uncharacterized protein</fullName>
    </submittedName>
</protein>
<accession>A0A915KHM8</accession>
<evidence type="ECO:0000313" key="2">
    <source>
        <dbReference type="WBParaSite" id="nRc.2.0.1.t37890-RA"/>
    </source>
</evidence>
<evidence type="ECO:0000313" key="1">
    <source>
        <dbReference type="Proteomes" id="UP000887565"/>
    </source>
</evidence>
<name>A0A915KHM8_ROMCU</name>
<sequence length="248" mass="28095">MIRAADLECWYVSLFARPPNVLPPPIFLSPGNLGAALATQTTPNFHSYTLISFDTKSIMALDMKNFQFAVPIPADSTASSYPRYVQLTFPNNMMFIFETFTATLEDWTTLFSLVDSKHTIIVSFHGADDWEGIYALLGTQFRTNRQEKNKGPIIKAIHFDLYRVIRNIDSSPPLYELARQIGFFPKKHTLKATISAMWVLDISKLMLRFPAALQFFNNPSTSFVQSDVLAYAALDAYYRLLLFLASGH</sequence>
<keyword evidence="1" id="KW-1185">Reference proteome</keyword>